<sequence length="111" mass="12478">MIGADAIRGHIDLILLSILEDRPSYAYELSKTITDGSRGEYLIKQTTLYTAVKRLQSQGLLDSYEDVSTSGKPRTYYKLTAAGLEQLDVKRTEWRSTRALVDRFADGKDTS</sequence>
<reference evidence="2" key="2">
    <citation type="journal article" date="2021" name="PeerJ">
        <title>Extensive microbial diversity within the chicken gut microbiome revealed by metagenomics and culture.</title>
        <authorList>
            <person name="Gilroy R."/>
            <person name="Ravi A."/>
            <person name="Getino M."/>
            <person name="Pursley I."/>
            <person name="Horton D.L."/>
            <person name="Alikhan N.F."/>
            <person name="Baker D."/>
            <person name="Gharbi K."/>
            <person name="Hall N."/>
            <person name="Watson M."/>
            <person name="Adriaenssens E.M."/>
            <person name="Foster-Nyarko E."/>
            <person name="Jarju S."/>
            <person name="Secka A."/>
            <person name="Antonio M."/>
            <person name="Oren A."/>
            <person name="Chaudhuri R.R."/>
            <person name="La Ragione R."/>
            <person name="Hildebrand F."/>
            <person name="Pallen M.J."/>
        </authorList>
    </citation>
    <scope>NUCLEOTIDE SEQUENCE</scope>
    <source>
        <strain evidence="2">1647</strain>
    </source>
</reference>
<organism evidence="3 4">
    <name type="scientific">Brachybacterium paraconglomeratum</name>
    <dbReference type="NCBI Taxonomy" id="173362"/>
    <lineage>
        <taxon>Bacteria</taxon>
        <taxon>Bacillati</taxon>
        <taxon>Actinomycetota</taxon>
        <taxon>Actinomycetes</taxon>
        <taxon>Micrococcales</taxon>
        <taxon>Dermabacteraceae</taxon>
        <taxon>Brachybacterium</taxon>
    </lineage>
</organism>
<dbReference type="AlphaFoldDB" id="A0A3R8QUK6"/>
<dbReference type="Gene3D" id="1.10.10.10">
    <property type="entry name" value="Winged helix-like DNA-binding domain superfamily/Winged helix DNA-binding domain"/>
    <property type="match status" value="1"/>
</dbReference>
<dbReference type="PANTHER" id="PTHR33169">
    <property type="entry name" value="PADR-FAMILY TRANSCRIPTIONAL REGULATOR"/>
    <property type="match status" value="1"/>
</dbReference>
<proteinExistence type="predicted"/>
<dbReference type="Pfam" id="PF03551">
    <property type="entry name" value="PadR"/>
    <property type="match status" value="1"/>
</dbReference>
<dbReference type="PANTHER" id="PTHR33169:SF14">
    <property type="entry name" value="TRANSCRIPTIONAL REGULATOR RV3488"/>
    <property type="match status" value="1"/>
</dbReference>
<reference evidence="3 4" key="1">
    <citation type="submission" date="2018-07" db="EMBL/GenBank/DDBJ databases">
        <title>Brachybacteriurn paraconglorneratum KCTC 9916.</title>
        <authorList>
            <person name="Li Y."/>
        </authorList>
    </citation>
    <scope>NUCLEOTIDE SEQUENCE [LARGE SCALE GENOMIC DNA]</scope>
    <source>
        <strain evidence="3 4">KCTC 9916</strain>
    </source>
</reference>
<keyword evidence="4" id="KW-1185">Reference proteome</keyword>
<dbReference type="SUPFAM" id="SSF46785">
    <property type="entry name" value="Winged helix' DNA-binding domain"/>
    <property type="match status" value="1"/>
</dbReference>
<evidence type="ECO:0000313" key="4">
    <source>
        <dbReference type="Proteomes" id="UP000274327"/>
    </source>
</evidence>
<name>A0A3R8QUK6_9MICO</name>
<protein>
    <submittedName>
        <fullName evidence="3">PadR family transcriptional regulator</fullName>
    </submittedName>
</protein>
<dbReference type="Proteomes" id="UP000274327">
    <property type="component" value="Unassembled WGS sequence"/>
</dbReference>
<feature type="domain" description="Transcription regulator PadR N-terminal" evidence="1">
    <location>
        <begin position="15"/>
        <end position="87"/>
    </location>
</feature>
<evidence type="ECO:0000313" key="2">
    <source>
        <dbReference type="EMBL" id="HJF49320.1"/>
    </source>
</evidence>
<dbReference type="RefSeq" id="WP_010550462.1">
    <property type="nucleotide sequence ID" value="NZ_JALXWX010000051.1"/>
</dbReference>
<dbReference type="InterPro" id="IPR052509">
    <property type="entry name" value="Metal_resp_DNA-bind_regulator"/>
</dbReference>
<dbReference type="InterPro" id="IPR005149">
    <property type="entry name" value="Tscrpt_reg_PadR_N"/>
</dbReference>
<dbReference type="InterPro" id="IPR036388">
    <property type="entry name" value="WH-like_DNA-bd_sf"/>
</dbReference>
<comment type="caution">
    <text evidence="3">The sequence shown here is derived from an EMBL/GenBank/DDBJ whole genome shotgun (WGS) entry which is preliminary data.</text>
</comment>
<dbReference type="Proteomes" id="UP000775129">
    <property type="component" value="Unassembled WGS sequence"/>
</dbReference>
<evidence type="ECO:0000259" key="1">
    <source>
        <dbReference type="Pfam" id="PF03551"/>
    </source>
</evidence>
<accession>A0A3R8QUK6</accession>
<reference evidence="2" key="3">
    <citation type="submission" date="2021-09" db="EMBL/GenBank/DDBJ databases">
        <authorList>
            <person name="Gilroy R."/>
        </authorList>
    </citation>
    <scope>NUCLEOTIDE SEQUENCE</scope>
    <source>
        <strain evidence="2">1647</strain>
    </source>
</reference>
<dbReference type="EMBL" id="DYWO01000171">
    <property type="protein sequence ID" value="HJF49320.1"/>
    <property type="molecule type" value="Genomic_DNA"/>
</dbReference>
<gene>
    <name evidence="3" type="ORF">DS079_11220</name>
    <name evidence="2" type="ORF">K8W24_05910</name>
</gene>
<dbReference type="InterPro" id="IPR036390">
    <property type="entry name" value="WH_DNA-bd_sf"/>
</dbReference>
<dbReference type="EMBL" id="QOCI01000008">
    <property type="protein sequence ID" value="RRR18306.1"/>
    <property type="molecule type" value="Genomic_DNA"/>
</dbReference>
<evidence type="ECO:0000313" key="3">
    <source>
        <dbReference type="EMBL" id="RRR18306.1"/>
    </source>
</evidence>
<dbReference type="GeneID" id="78121591"/>